<reference evidence="8" key="1">
    <citation type="journal article" date="2020" name="Stud. Mycol.">
        <title>101 Dothideomycetes genomes: a test case for predicting lifestyles and emergence of pathogens.</title>
        <authorList>
            <person name="Haridas S."/>
            <person name="Albert R."/>
            <person name="Binder M."/>
            <person name="Bloem J."/>
            <person name="Labutti K."/>
            <person name="Salamov A."/>
            <person name="Andreopoulos B."/>
            <person name="Baker S."/>
            <person name="Barry K."/>
            <person name="Bills G."/>
            <person name="Bluhm B."/>
            <person name="Cannon C."/>
            <person name="Castanera R."/>
            <person name="Culley D."/>
            <person name="Daum C."/>
            <person name="Ezra D."/>
            <person name="Gonzalez J."/>
            <person name="Henrissat B."/>
            <person name="Kuo A."/>
            <person name="Liang C."/>
            <person name="Lipzen A."/>
            <person name="Lutzoni F."/>
            <person name="Magnuson J."/>
            <person name="Mondo S."/>
            <person name="Nolan M."/>
            <person name="Ohm R."/>
            <person name="Pangilinan J."/>
            <person name="Park H.-J."/>
            <person name="Ramirez L."/>
            <person name="Alfaro M."/>
            <person name="Sun H."/>
            <person name="Tritt A."/>
            <person name="Yoshinaga Y."/>
            <person name="Zwiers L.-H."/>
            <person name="Turgeon B."/>
            <person name="Goodwin S."/>
            <person name="Spatafora J."/>
            <person name="Crous P."/>
            <person name="Grigoriev I."/>
        </authorList>
    </citation>
    <scope>NUCLEOTIDE SEQUENCE</scope>
    <source>
        <strain evidence="8">CBS 675.92</strain>
    </source>
</reference>
<feature type="binding site" evidence="7">
    <location>
        <position position="392"/>
    </location>
    <ligand>
        <name>L-glutamate</name>
        <dbReference type="ChEBI" id="CHEBI:29985"/>
    </ligand>
</feature>
<comment type="catalytic activity">
    <reaction evidence="5">
        <text>an N-terminal (5-L-glutamyl)-[peptide] + an alpha-amino acid = 5-L-glutamyl amino acid + an N-terminal L-alpha-aminoacyl-[peptide]</text>
        <dbReference type="Rhea" id="RHEA:23904"/>
        <dbReference type="Rhea" id="RHEA-COMP:9780"/>
        <dbReference type="Rhea" id="RHEA-COMP:9795"/>
        <dbReference type="ChEBI" id="CHEBI:77644"/>
        <dbReference type="ChEBI" id="CHEBI:78597"/>
        <dbReference type="ChEBI" id="CHEBI:78599"/>
        <dbReference type="ChEBI" id="CHEBI:78608"/>
        <dbReference type="EC" id="2.3.2.2"/>
    </reaction>
</comment>
<evidence type="ECO:0000256" key="4">
    <source>
        <dbReference type="ARBA" id="ARBA00009381"/>
    </source>
</evidence>
<evidence type="ECO:0000256" key="6">
    <source>
        <dbReference type="PIRSR" id="PIRSR600101-1"/>
    </source>
</evidence>
<accession>A0A6A5TCX2</accession>
<feature type="binding site" evidence="7">
    <location>
        <begin position="420"/>
        <end position="421"/>
    </location>
    <ligand>
        <name>L-glutamate</name>
        <dbReference type="ChEBI" id="CHEBI:29985"/>
    </ligand>
</feature>
<dbReference type="GO" id="GO:0005886">
    <property type="term" value="C:plasma membrane"/>
    <property type="evidence" value="ECO:0007669"/>
    <property type="project" value="TreeGrafter"/>
</dbReference>
<name>A0A6A5TCX2_9PLEO</name>
<comment type="pathway">
    <text evidence="3">Sulfur metabolism; glutathione metabolism.</text>
</comment>
<evidence type="ECO:0000256" key="1">
    <source>
        <dbReference type="ARBA" id="ARBA00001049"/>
    </source>
</evidence>
<sequence>MSRVIALAGGVGAVVSGNALCSQIGTDVLESGGNAADAIVAAELCLGVVYMFDTGPGGGGFALVRSPEGKYECVDFRETAPASAFEDMFKDNDIASLRGGLASGVPGNLRGLAYIHKKHGSKPWAQLLHPAIELASHGFAVYQDLVDVFGGLEDPSFLIDDPAWAADFSPNGRLLRLGEQLKRPRYADFLRTIAKGGAEAFYLGPLAEATVKAVQTANGTMTLEDLAHYTPIIREPVIIQYREFLIRSCGAPGGGGVVLNVLKTAEGYCLSEPNQLNISMHRLVESMRFGYGARTQLGDPSFVINVTDFQDSMLSNERAERVRSKISDENTLPVDEYNPDGLAVANTHGTSHLSAADKSGMTIALTSTINLWFGSRVQVPETGLILNNEMNDFSIPGVKNAFGYPPSPANFIRPGKRPLSSMSPTIVEYLNSGHAHSTVGAAGGSRIISAVVQALWSVLDRGFDYQEALRMPRFHDQLQPNVTEFEYEFNNATTAFLASKGHSEEWAVRGSDMHALWTLPDGRFAAAADPALHNASGIAV</sequence>
<dbReference type="FunFam" id="3.60.20.40:FF:000001">
    <property type="entry name" value="Gamma-glutamyltranspeptidase 1"/>
    <property type="match status" value="1"/>
</dbReference>
<evidence type="ECO:0000256" key="3">
    <source>
        <dbReference type="ARBA" id="ARBA00005115"/>
    </source>
</evidence>
<dbReference type="Proteomes" id="UP000800035">
    <property type="component" value="Unassembled WGS sequence"/>
</dbReference>
<evidence type="ECO:0000256" key="5">
    <source>
        <dbReference type="ARBA" id="ARBA00047417"/>
    </source>
</evidence>
<keyword evidence="9" id="KW-1185">Reference proteome</keyword>
<dbReference type="PANTHER" id="PTHR11686:SF62">
    <property type="entry name" value="GLUTATHIONE HYDROLASE"/>
    <property type="match status" value="1"/>
</dbReference>
<dbReference type="GO" id="GO:0103068">
    <property type="term" value="F:leukotriene C4 gamma-glutamyl transferase activity"/>
    <property type="evidence" value="ECO:0007669"/>
    <property type="project" value="UniProtKB-EC"/>
</dbReference>
<dbReference type="EMBL" id="ML977035">
    <property type="protein sequence ID" value="KAF1949579.1"/>
    <property type="molecule type" value="Genomic_DNA"/>
</dbReference>
<feature type="binding site" evidence="7">
    <location>
        <position position="444"/>
    </location>
    <ligand>
        <name>L-glutamate</name>
        <dbReference type="ChEBI" id="CHEBI:29985"/>
    </ligand>
</feature>
<evidence type="ECO:0000256" key="2">
    <source>
        <dbReference type="ARBA" id="ARBA00001089"/>
    </source>
</evidence>
<comment type="catalytic activity">
    <reaction evidence="1">
        <text>an S-substituted glutathione + H2O = an S-substituted L-cysteinylglycine + L-glutamate</text>
        <dbReference type="Rhea" id="RHEA:59468"/>
        <dbReference type="ChEBI" id="CHEBI:15377"/>
        <dbReference type="ChEBI" id="CHEBI:29985"/>
        <dbReference type="ChEBI" id="CHEBI:90779"/>
        <dbReference type="ChEBI" id="CHEBI:143103"/>
        <dbReference type="EC" id="3.4.19.13"/>
    </reaction>
</comment>
<protein>
    <submittedName>
        <fullName evidence="8">Gamma-glutamyltranspeptidase</fullName>
    </submittedName>
</protein>
<evidence type="ECO:0000313" key="8">
    <source>
        <dbReference type="EMBL" id="KAF1949579.1"/>
    </source>
</evidence>
<dbReference type="GO" id="GO:0006751">
    <property type="term" value="P:glutathione catabolic process"/>
    <property type="evidence" value="ECO:0007669"/>
    <property type="project" value="InterPro"/>
</dbReference>
<dbReference type="InterPro" id="IPR043137">
    <property type="entry name" value="GGT_ssub_C"/>
</dbReference>
<dbReference type="OrthoDB" id="1081007at2759"/>
<dbReference type="InterPro" id="IPR029055">
    <property type="entry name" value="Ntn_hydrolases_N"/>
</dbReference>
<feature type="binding site" evidence="7">
    <location>
        <position position="77"/>
    </location>
    <ligand>
        <name>L-glutamate</name>
        <dbReference type="ChEBI" id="CHEBI:29985"/>
    </ligand>
</feature>
<proteinExistence type="inferred from homology"/>
<dbReference type="InterPro" id="IPR000101">
    <property type="entry name" value="GGT_peptidase"/>
</dbReference>
<evidence type="ECO:0000256" key="7">
    <source>
        <dbReference type="PIRSR" id="PIRSR600101-2"/>
    </source>
</evidence>
<organism evidence="8 9">
    <name type="scientific">Byssothecium circinans</name>
    <dbReference type="NCBI Taxonomy" id="147558"/>
    <lineage>
        <taxon>Eukaryota</taxon>
        <taxon>Fungi</taxon>
        <taxon>Dikarya</taxon>
        <taxon>Ascomycota</taxon>
        <taxon>Pezizomycotina</taxon>
        <taxon>Dothideomycetes</taxon>
        <taxon>Pleosporomycetidae</taxon>
        <taxon>Pleosporales</taxon>
        <taxon>Massarineae</taxon>
        <taxon>Massarinaceae</taxon>
        <taxon>Byssothecium</taxon>
    </lineage>
</organism>
<comment type="catalytic activity">
    <reaction evidence="2">
        <text>glutathione + H2O = L-cysteinylglycine + L-glutamate</text>
        <dbReference type="Rhea" id="RHEA:28807"/>
        <dbReference type="ChEBI" id="CHEBI:15377"/>
        <dbReference type="ChEBI" id="CHEBI:29985"/>
        <dbReference type="ChEBI" id="CHEBI:57925"/>
        <dbReference type="ChEBI" id="CHEBI:61694"/>
        <dbReference type="EC" id="3.4.19.13"/>
    </reaction>
</comment>
<dbReference type="InterPro" id="IPR043138">
    <property type="entry name" value="GGT_lsub"/>
</dbReference>
<comment type="similarity">
    <text evidence="4">Belongs to the gamma-glutamyltransferase family.</text>
</comment>
<dbReference type="AlphaFoldDB" id="A0A6A5TCX2"/>
<feature type="binding site" evidence="7">
    <location>
        <begin position="368"/>
        <end position="370"/>
    </location>
    <ligand>
        <name>L-glutamate</name>
        <dbReference type="ChEBI" id="CHEBI:29985"/>
    </ligand>
</feature>
<evidence type="ECO:0000313" key="9">
    <source>
        <dbReference type="Proteomes" id="UP000800035"/>
    </source>
</evidence>
<dbReference type="SUPFAM" id="SSF56235">
    <property type="entry name" value="N-terminal nucleophile aminohydrolases (Ntn hydrolases)"/>
    <property type="match status" value="1"/>
</dbReference>
<feature type="active site" description="Nucleophile" evidence="6">
    <location>
        <position position="350"/>
    </location>
</feature>
<dbReference type="Pfam" id="PF01019">
    <property type="entry name" value="G_glu_transpept"/>
    <property type="match status" value="1"/>
</dbReference>
<dbReference type="Gene3D" id="3.60.20.40">
    <property type="match status" value="1"/>
</dbReference>
<dbReference type="PRINTS" id="PR01210">
    <property type="entry name" value="GGTRANSPTASE"/>
</dbReference>
<gene>
    <name evidence="8" type="ORF">CC80DRAFT_428753</name>
</gene>
<dbReference type="PANTHER" id="PTHR11686">
    <property type="entry name" value="GAMMA GLUTAMYL TRANSPEPTIDASE"/>
    <property type="match status" value="1"/>
</dbReference>
<dbReference type="GO" id="GO:0036374">
    <property type="term" value="F:glutathione hydrolase activity"/>
    <property type="evidence" value="ECO:0007669"/>
    <property type="project" value="UniProtKB-EC"/>
</dbReference>
<dbReference type="NCBIfam" id="TIGR00066">
    <property type="entry name" value="g_glut_trans"/>
    <property type="match status" value="1"/>
</dbReference>
<dbReference type="Gene3D" id="1.10.246.130">
    <property type="match status" value="1"/>
</dbReference>